<dbReference type="PANTHER" id="PTHR42796">
    <property type="entry name" value="FUMARYLACETOACETATE HYDROLASE DOMAIN-CONTAINING PROTEIN 2A-RELATED"/>
    <property type="match status" value="1"/>
</dbReference>
<evidence type="ECO:0000313" key="5">
    <source>
        <dbReference type="EMBL" id="NKQ53587.1"/>
    </source>
</evidence>
<protein>
    <submittedName>
        <fullName evidence="5">DUF2437 domain-containing protein</fullName>
    </submittedName>
</protein>
<evidence type="ECO:0000256" key="1">
    <source>
        <dbReference type="ARBA" id="ARBA00010211"/>
    </source>
</evidence>
<reference evidence="5 6" key="1">
    <citation type="submission" date="2020-04" db="EMBL/GenBank/DDBJ databases">
        <title>Novel species.</title>
        <authorList>
            <person name="Teo W.F.A."/>
            <person name="Lipun K."/>
            <person name="Srisuk N."/>
            <person name="Duangmal K."/>
        </authorList>
    </citation>
    <scope>NUCLEOTIDE SEQUENCE [LARGE SCALE GENOMIC DNA]</scope>
    <source>
        <strain evidence="5 6">K13G38</strain>
    </source>
</reference>
<dbReference type="InterPro" id="IPR011234">
    <property type="entry name" value="Fumarylacetoacetase-like_C"/>
</dbReference>
<keyword evidence="6" id="KW-1185">Reference proteome</keyword>
<name>A0ABX1J5M1_9PSEU</name>
<feature type="domain" description="Fumarylacetoacetase-like C-terminal" evidence="3">
    <location>
        <begin position="100"/>
        <end position="283"/>
    </location>
</feature>
<dbReference type="Pfam" id="PF10370">
    <property type="entry name" value="Rv2993c-like_N"/>
    <property type="match status" value="1"/>
</dbReference>
<feature type="domain" description="Rv2993c-like N-terminal" evidence="4">
    <location>
        <begin position="7"/>
        <end position="70"/>
    </location>
</feature>
<dbReference type="InterPro" id="IPR018833">
    <property type="entry name" value="Rv2993c-like_N"/>
</dbReference>
<evidence type="ECO:0000259" key="3">
    <source>
        <dbReference type="Pfam" id="PF01557"/>
    </source>
</evidence>
<evidence type="ECO:0000313" key="6">
    <source>
        <dbReference type="Proteomes" id="UP000715441"/>
    </source>
</evidence>
<proteinExistence type="inferred from homology"/>
<dbReference type="Gene3D" id="3.90.850.10">
    <property type="entry name" value="Fumarylacetoacetase-like, C-terminal domain"/>
    <property type="match status" value="1"/>
</dbReference>
<dbReference type="EMBL" id="JAAXLS010000006">
    <property type="protein sequence ID" value="NKQ53587.1"/>
    <property type="molecule type" value="Genomic_DNA"/>
</dbReference>
<dbReference type="InterPro" id="IPR036663">
    <property type="entry name" value="Fumarylacetoacetase_C_sf"/>
</dbReference>
<dbReference type="SUPFAM" id="SSF56529">
    <property type="entry name" value="FAH"/>
    <property type="match status" value="1"/>
</dbReference>
<comment type="similarity">
    <text evidence="1">Belongs to the FAH family.</text>
</comment>
<evidence type="ECO:0000259" key="4">
    <source>
        <dbReference type="Pfam" id="PF10370"/>
    </source>
</evidence>
<dbReference type="InterPro" id="IPR051121">
    <property type="entry name" value="FAH"/>
</dbReference>
<gene>
    <name evidence="5" type="ORF">HFP15_11930</name>
</gene>
<dbReference type="Proteomes" id="UP000715441">
    <property type="component" value="Unassembled WGS sequence"/>
</dbReference>
<comment type="caution">
    <text evidence="5">The sequence shown here is derived from an EMBL/GenBank/DDBJ whole genome shotgun (WGS) entry which is preliminary data.</text>
</comment>
<organism evidence="5 6">
    <name type="scientific">Amycolatopsis acididurans</name>
    <dbReference type="NCBI Taxonomy" id="2724524"/>
    <lineage>
        <taxon>Bacteria</taxon>
        <taxon>Bacillati</taxon>
        <taxon>Actinomycetota</taxon>
        <taxon>Actinomycetes</taxon>
        <taxon>Pseudonocardiales</taxon>
        <taxon>Pseudonocardiaceae</taxon>
        <taxon>Amycolatopsis</taxon>
    </lineage>
</organism>
<evidence type="ECO:0000256" key="2">
    <source>
        <dbReference type="ARBA" id="ARBA00022723"/>
    </source>
</evidence>
<keyword evidence="2" id="KW-0479">Metal-binding</keyword>
<dbReference type="Pfam" id="PF01557">
    <property type="entry name" value="FAA_hydrolase"/>
    <property type="match status" value="1"/>
</dbReference>
<accession>A0ABX1J5M1</accession>
<sequence length="284" mass="30580">MEGTRVMHIVRFADSDATVHCGLLVDGVIRVLEQDRIADLLALSLAELRVLAEEPAATPVAAADVTLLPPLDGRMEVWAAGVTYHRSREARMEESAERSVYEKVYDAPRPELFFKAVPWRVVTDGDAVRVRPDSSLTVPEPELGLVVNAHAEIVGYLVVDDVSSRSIEGENPLYLPQAKVYEGSCAVSAGIRPVWEVPDVKALEIAMTITRGDEIAFKAAISTASLHRPVSELVSCLFDGQPYPEGAVLATGTGIVPGMDFTLTPGDVVDIDIAGVGRLVTPVR</sequence>
<dbReference type="PANTHER" id="PTHR42796:SF7">
    <property type="entry name" value="2-DEHYDRO-3-DEOXY-D-ARABINONATE DEHYDRATASE"/>
    <property type="match status" value="1"/>
</dbReference>